<comment type="subcellular location">
    <subcellularLocation>
        <location evidence="1">Cytoplasm</location>
        <location evidence="1">Cytoskeleton</location>
        <location evidence="1">Cilium axoneme</location>
    </subcellularLocation>
</comment>
<evidence type="ECO:0000256" key="4">
    <source>
        <dbReference type="ARBA" id="ARBA00023212"/>
    </source>
</evidence>
<feature type="region of interest" description="Disordered" evidence="6">
    <location>
        <begin position="205"/>
        <end position="234"/>
    </location>
</feature>
<evidence type="ECO:0000256" key="5">
    <source>
        <dbReference type="ARBA" id="ARBA00023273"/>
    </source>
</evidence>
<dbReference type="GO" id="GO:0035082">
    <property type="term" value="P:axoneme assembly"/>
    <property type="evidence" value="ECO:0007669"/>
    <property type="project" value="TreeGrafter"/>
</dbReference>
<dbReference type="AlphaFoldDB" id="A0A7M7QDB4"/>
<feature type="compositionally biased region" description="Basic and acidic residues" evidence="6">
    <location>
        <begin position="457"/>
        <end position="478"/>
    </location>
</feature>
<evidence type="ECO:0000256" key="6">
    <source>
        <dbReference type="SAM" id="MobiDB-lite"/>
    </source>
</evidence>
<feature type="region of interest" description="Disordered" evidence="6">
    <location>
        <begin position="577"/>
        <end position="615"/>
    </location>
</feature>
<proteinExistence type="predicted"/>
<dbReference type="EnsemblMetazoa" id="XM_031928915">
    <property type="protein sequence ID" value="XP_031784775"/>
    <property type="gene ID" value="LOC100117483"/>
</dbReference>
<sequence>MAQSSYDINQVPPDDETPSVQRETEHAKLYLRKFCPEAGDSLYNHLSEVLSKIIAERPRNTLASFEEYSKKLRNDKFRSQTDRLRDLYVPPPQYEDARKLIDLFNIDLSLDQDNRSLEEENEDGDNQNSAPNLFDDMYYFEQVDIGLPRSEVVLLNLSIRKLMAKEKLEDVRFWGKILGRPKNYYIAEATLSEDEIERKLQELEEKDLKSEETKNVHAEEEANEQENAEKEALESALATEVPELTAENKAGSIENDSLKLVFPDIPKNTWKPTPDVAPEKLGTGVNSKVYYVCNFPGLDDWTELPTVTPRQIVVARQIIYLFTGNLETPIQTFLLFPGNEKNYLRAQIARIGAATHVSPIGYFTFGDREEEDEEIEEDEDEEETEGRVIVKNRHYEQPPLKDLIDPSMSSWCHHSPYILSQGRLEWLAPGKVNNEDEEEDDEEEGDEDEQDESEEGVSEKGESAREEEGRDKGLEKEIGPPLLTPLSEDAYNSDSVTPAWTARQSSTLQPHIAVALIRSNVWPGAFAFSANKKFANLYIGWGHKHHAYNYSPPAMPAMQEQHEPIGLEITEIQEPSFEEEEAYRLAHLPPPPPASDDAEEQRDEEETDEERDSED</sequence>
<dbReference type="CTD" id="345895"/>
<dbReference type="GeneID" id="100117483"/>
<evidence type="ECO:0000256" key="1">
    <source>
        <dbReference type="ARBA" id="ARBA00004430"/>
    </source>
</evidence>
<protein>
    <submittedName>
        <fullName evidence="7">Uncharacterized protein</fullName>
    </submittedName>
</protein>
<evidence type="ECO:0000313" key="7">
    <source>
        <dbReference type="EnsemblMetazoa" id="XP_031784775"/>
    </source>
</evidence>
<feature type="compositionally biased region" description="Acidic residues" evidence="6">
    <location>
        <begin position="368"/>
        <end position="384"/>
    </location>
</feature>
<dbReference type="Proteomes" id="UP000002358">
    <property type="component" value="Chromosome 4"/>
</dbReference>
<dbReference type="Pfam" id="PF04712">
    <property type="entry name" value="Radial_spoke"/>
    <property type="match status" value="1"/>
</dbReference>
<dbReference type="SMR" id="A0A7M7QDB4"/>
<feature type="region of interest" description="Disordered" evidence="6">
    <location>
        <begin position="1"/>
        <end position="23"/>
    </location>
</feature>
<keyword evidence="5" id="KW-0966">Cell projection</keyword>
<evidence type="ECO:0000256" key="2">
    <source>
        <dbReference type="ARBA" id="ARBA00022490"/>
    </source>
</evidence>
<dbReference type="GO" id="GO:0060294">
    <property type="term" value="P:cilium movement involved in cell motility"/>
    <property type="evidence" value="ECO:0007669"/>
    <property type="project" value="InterPro"/>
</dbReference>
<feature type="compositionally biased region" description="Acidic residues" evidence="6">
    <location>
        <begin position="596"/>
        <end position="615"/>
    </location>
</feature>
<reference evidence="7" key="1">
    <citation type="submission" date="2021-01" db="UniProtKB">
        <authorList>
            <consortium name="EnsemblMetazoa"/>
        </authorList>
    </citation>
    <scope>IDENTIFICATION</scope>
</reference>
<organism evidence="7 8">
    <name type="scientific">Nasonia vitripennis</name>
    <name type="common">Parasitic wasp</name>
    <dbReference type="NCBI Taxonomy" id="7425"/>
    <lineage>
        <taxon>Eukaryota</taxon>
        <taxon>Metazoa</taxon>
        <taxon>Ecdysozoa</taxon>
        <taxon>Arthropoda</taxon>
        <taxon>Hexapoda</taxon>
        <taxon>Insecta</taxon>
        <taxon>Pterygota</taxon>
        <taxon>Neoptera</taxon>
        <taxon>Endopterygota</taxon>
        <taxon>Hymenoptera</taxon>
        <taxon>Apocrita</taxon>
        <taxon>Proctotrupomorpha</taxon>
        <taxon>Chalcidoidea</taxon>
        <taxon>Pteromalidae</taxon>
        <taxon>Pteromalinae</taxon>
        <taxon>Nasonia</taxon>
    </lineage>
</organism>
<dbReference type="PANTHER" id="PTHR13159">
    <property type="entry name" value="RADIAL SPOKEHEAD-RELATED"/>
    <property type="match status" value="1"/>
</dbReference>
<keyword evidence="8" id="KW-1185">Reference proteome</keyword>
<feature type="region of interest" description="Disordered" evidence="6">
    <location>
        <begin position="366"/>
        <end position="392"/>
    </location>
</feature>
<accession>A0A7M7QDB4</accession>
<dbReference type="InterPro" id="IPR006802">
    <property type="entry name" value="Radial_spoke"/>
</dbReference>
<keyword evidence="3" id="KW-0969">Cilium</keyword>
<dbReference type="CDD" id="cd22963">
    <property type="entry name" value="DD_CrRSP4-like"/>
    <property type="match status" value="1"/>
</dbReference>
<evidence type="ECO:0000313" key="8">
    <source>
        <dbReference type="Proteomes" id="UP000002358"/>
    </source>
</evidence>
<dbReference type="RefSeq" id="XP_031784775.1">
    <property type="nucleotide sequence ID" value="XM_031928915.1"/>
</dbReference>
<feature type="region of interest" description="Disordered" evidence="6">
    <location>
        <begin position="433"/>
        <end position="493"/>
    </location>
</feature>
<feature type="compositionally biased region" description="Acidic residues" evidence="6">
    <location>
        <begin position="435"/>
        <end position="456"/>
    </location>
</feature>
<evidence type="ECO:0000256" key="3">
    <source>
        <dbReference type="ARBA" id="ARBA00023069"/>
    </source>
</evidence>
<keyword evidence="4" id="KW-0206">Cytoskeleton</keyword>
<dbReference type="GO" id="GO:0001534">
    <property type="term" value="C:radial spoke"/>
    <property type="evidence" value="ECO:0007669"/>
    <property type="project" value="InterPro"/>
</dbReference>
<keyword evidence="2" id="KW-0963">Cytoplasm</keyword>
<feature type="compositionally biased region" description="Basic and acidic residues" evidence="6">
    <location>
        <begin position="205"/>
        <end position="220"/>
    </location>
</feature>
<name>A0A7M7QDB4_NASVI</name>
<dbReference type="PANTHER" id="PTHR13159:SF0">
    <property type="entry name" value="RADIAL SPOKE HEAD 6 HOMOLOG A"/>
    <property type="match status" value="1"/>
</dbReference>